<name>A0A8S1EYN5_9PELO</name>
<dbReference type="FunFam" id="1.20.140.10:FF:000002">
    <property type="entry name" value="Acyl-CoA dehydrogenase short/branched chain"/>
    <property type="match status" value="1"/>
</dbReference>
<evidence type="ECO:0000313" key="14">
    <source>
        <dbReference type="EMBL" id="CAB3408828.1"/>
    </source>
</evidence>
<evidence type="ECO:0000256" key="8">
    <source>
        <dbReference type="ARBA" id="ARBA00048592"/>
    </source>
</evidence>
<proteinExistence type="predicted"/>
<dbReference type="InterPro" id="IPR009075">
    <property type="entry name" value="AcylCo_DH/oxidase_C"/>
</dbReference>
<dbReference type="Pfam" id="PF00441">
    <property type="entry name" value="Acyl-CoA_dh_1"/>
    <property type="match status" value="1"/>
</dbReference>
<dbReference type="InterPro" id="IPR006089">
    <property type="entry name" value="Acyl-CoA_DH_CS"/>
</dbReference>
<dbReference type="InterPro" id="IPR036250">
    <property type="entry name" value="AcylCo_DH-like_C"/>
</dbReference>
<evidence type="ECO:0000256" key="1">
    <source>
        <dbReference type="ARBA" id="ARBA00005189"/>
    </source>
</evidence>
<keyword evidence="15" id="KW-1185">Reference proteome</keyword>
<protein>
    <recommendedName>
        <fullName evidence="4">Short/branched chain specific acyl-CoA dehydrogenase, mitochondrial</fullName>
    </recommendedName>
    <alternativeName>
        <fullName evidence="6">2-methyl branched chain acyl-CoA dehydrogenase</fullName>
    </alternativeName>
    <alternativeName>
        <fullName evidence="5">2-methylbutyryl-coenzyme A dehydrogenase</fullName>
    </alternativeName>
</protein>
<evidence type="ECO:0000256" key="5">
    <source>
        <dbReference type="ARBA" id="ARBA00041537"/>
    </source>
</evidence>
<evidence type="ECO:0000256" key="9">
    <source>
        <dbReference type="ARBA" id="ARBA00049096"/>
    </source>
</evidence>
<evidence type="ECO:0000256" key="7">
    <source>
        <dbReference type="ARBA" id="ARBA00048307"/>
    </source>
</evidence>
<comment type="pathway">
    <text evidence="1">Lipid metabolism.</text>
</comment>
<evidence type="ECO:0000256" key="12">
    <source>
        <dbReference type="ARBA" id="ARBA00051903"/>
    </source>
</evidence>
<accession>A0A8S1EYN5</accession>
<evidence type="ECO:0000256" key="6">
    <source>
        <dbReference type="ARBA" id="ARBA00042821"/>
    </source>
</evidence>
<sequence length="138" mass="15518">MLGLAQGCYDNTIPYLQQREQFGSRLIDFQGMQHQIAQIGTEIEAARLLVYNAARLKENGINFVKEAAMAKLYASQVATNTTSKCIEWLGGVGFTKEFPVEKFYRDAKIGTIYEGTSNIQLNTIAKLIDNEYKQKQAI</sequence>
<dbReference type="PANTHER" id="PTHR43884">
    <property type="entry name" value="ACYL-COA DEHYDROGENASE"/>
    <property type="match status" value="1"/>
</dbReference>
<dbReference type="PANTHER" id="PTHR43884:SF1">
    <property type="entry name" value="SHORT_BRANCHED CHAIN SPECIFIC ACYL-COA DEHYDROGENASE, MITOCHONDRIAL"/>
    <property type="match status" value="1"/>
</dbReference>
<evidence type="ECO:0000256" key="4">
    <source>
        <dbReference type="ARBA" id="ARBA00039850"/>
    </source>
</evidence>
<comment type="catalytic activity">
    <reaction evidence="8">
        <text>(2R)-2-methylbutanoyl-CoA + oxidized [electron-transfer flavoprotein] + H(+) = ethylacryloyl-CoA + reduced [electron-transfer flavoprotein]</text>
        <dbReference type="Rhea" id="RHEA:65296"/>
        <dbReference type="Rhea" id="RHEA-COMP:10685"/>
        <dbReference type="Rhea" id="RHEA-COMP:10686"/>
        <dbReference type="ChEBI" id="CHEBI:15378"/>
        <dbReference type="ChEBI" id="CHEBI:57692"/>
        <dbReference type="ChEBI" id="CHEBI:58307"/>
        <dbReference type="ChEBI" id="CHEBI:156439"/>
        <dbReference type="ChEBI" id="CHEBI:156440"/>
    </reaction>
    <physiologicalReaction direction="left-to-right" evidence="8">
        <dbReference type="Rhea" id="RHEA:65297"/>
    </physiologicalReaction>
</comment>
<dbReference type="SUPFAM" id="SSF47203">
    <property type="entry name" value="Acyl-CoA dehydrogenase C-terminal domain-like"/>
    <property type="match status" value="1"/>
</dbReference>
<evidence type="ECO:0000256" key="3">
    <source>
        <dbReference type="ARBA" id="ARBA00023002"/>
    </source>
</evidence>
<dbReference type="GO" id="GO:0005739">
    <property type="term" value="C:mitochondrion"/>
    <property type="evidence" value="ECO:0007669"/>
    <property type="project" value="TreeGrafter"/>
</dbReference>
<evidence type="ECO:0000313" key="15">
    <source>
        <dbReference type="Proteomes" id="UP000494206"/>
    </source>
</evidence>
<comment type="catalytic activity">
    <reaction evidence="10">
        <text>hexanoyl-CoA + oxidized [electron-transfer flavoprotein] + H(+) = (2E)-hexenoyl-CoA + reduced [electron-transfer flavoprotein]</text>
        <dbReference type="Rhea" id="RHEA:43464"/>
        <dbReference type="Rhea" id="RHEA-COMP:10685"/>
        <dbReference type="Rhea" id="RHEA-COMP:10686"/>
        <dbReference type="ChEBI" id="CHEBI:15378"/>
        <dbReference type="ChEBI" id="CHEBI:57692"/>
        <dbReference type="ChEBI" id="CHEBI:58307"/>
        <dbReference type="ChEBI" id="CHEBI:62077"/>
        <dbReference type="ChEBI" id="CHEBI:62620"/>
    </reaction>
    <physiologicalReaction direction="left-to-right" evidence="10">
        <dbReference type="Rhea" id="RHEA:43465"/>
    </physiologicalReaction>
</comment>
<keyword evidence="3" id="KW-0560">Oxidoreductase</keyword>
<comment type="catalytic activity">
    <reaction evidence="11">
        <text>(2S)-2-methylbutanoyl-CoA + oxidized [electron-transfer flavoprotein] + H(+) = (2E)-2-methylbut-2-enoyl-CoA + reduced [electron-transfer flavoprotein]</text>
        <dbReference type="Rhea" id="RHEA:48256"/>
        <dbReference type="Rhea" id="RHEA-COMP:10685"/>
        <dbReference type="Rhea" id="RHEA-COMP:10686"/>
        <dbReference type="ChEBI" id="CHEBI:15378"/>
        <dbReference type="ChEBI" id="CHEBI:57337"/>
        <dbReference type="ChEBI" id="CHEBI:57692"/>
        <dbReference type="ChEBI" id="CHEBI:58307"/>
        <dbReference type="ChEBI" id="CHEBI:88166"/>
    </reaction>
    <physiologicalReaction direction="left-to-right" evidence="11">
        <dbReference type="Rhea" id="RHEA:48257"/>
    </physiologicalReaction>
</comment>
<comment type="catalytic activity">
    <reaction evidence="9">
        <text>butanoyl-CoA + oxidized [electron-transfer flavoprotein] + H(+) = (2E)-butenoyl-CoA + reduced [electron-transfer flavoprotein]</text>
        <dbReference type="Rhea" id="RHEA:24004"/>
        <dbReference type="Rhea" id="RHEA-COMP:10685"/>
        <dbReference type="Rhea" id="RHEA-COMP:10686"/>
        <dbReference type="ChEBI" id="CHEBI:15378"/>
        <dbReference type="ChEBI" id="CHEBI:57332"/>
        <dbReference type="ChEBI" id="CHEBI:57371"/>
        <dbReference type="ChEBI" id="CHEBI:57692"/>
        <dbReference type="ChEBI" id="CHEBI:58307"/>
    </reaction>
    <physiologicalReaction direction="left-to-right" evidence="9">
        <dbReference type="Rhea" id="RHEA:24005"/>
    </physiologicalReaction>
</comment>
<dbReference type="EMBL" id="CADEPM010000007">
    <property type="protein sequence ID" value="CAB3408828.1"/>
    <property type="molecule type" value="Genomic_DNA"/>
</dbReference>
<keyword evidence="2" id="KW-0285">Flavoprotein</keyword>
<dbReference type="PROSITE" id="PS00073">
    <property type="entry name" value="ACYL_COA_DH_2"/>
    <property type="match status" value="1"/>
</dbReference>
<gene>
    <name evidence="14" type="ORF">CBOVIS_LOCUS10559</name>
</gene>
<organism evidence="14 15">
    <name type="scientific">Caenorhabditis bovis</name>
    <dbReference type="NCBI Taxonomy" id="2654633"/>
    <lineage>
        <taxon>Eukaryota</taxon>
        <taxon>Metazoa</taxon>
        <taxon>Ecdysozoa</taxon>
        <taxon>Nematoda</taxon>
        <taxon>Chromadorea</taxon>
        <taxon>Rhabditida</taxon>
        <taxon>Rhabditina</taxon>
        <taxon>Rhabditomorpha</taxon>
        <taxon>Rhabditoidea</taxon>
        <taxon>Rhabditidae</taxon>
        <taxon>Peloderinae</taxon>
        <taxon>Caenorhabditis</taxon>
    </lineage>
</organism>
<evidence type="ECO:0000256" key="10">
    <source>
        <dbReference type="ARBA" id="ARBA00049192"/>
    </source>
</evidence>
<dbReference type="Gene3D" id="1.20.140.10">
    <property type="entry name" value="Butyryl-CoA Dehydrogenase, subunit A, domain 3"/>
    <property type="match status" value="1"/>
</dbReference>
<dbReference type="AlphaFoldDB" id="A0A8S1EYN5"/>
<feature type="domain" description="Acyl-CoA dehydrogenase/oxidase C-terminal" evidence="13">
    <location>
        <begin position="1"/>
        <end position="126"/>
    </location>
</feature>
<dbReference type="Proteomes" id="UP000494206">
    <property type="component" value="Unassembled WGS sequence"/>
</dbReference>
<comment type="catalytic activity">
    <reaction evidence="12">
        <text>2-methylpropanoyl-CoA + oxidized [electron-transfer flavoprotein] + H(+) = 2-methylpropenoyl-CoA + reduced [electron-transfer flavoprotein]</text>
        <dbReference type="Rhea" id="RHEA:44180"/>
        <dbReference type="Rhea" id="RHEA-COMP:10685"/>
        <dbReference type="Rhea" id="RHEA-COMP:10686"/>
        <dbReference type="ChEBI" id="CHEBI:15378"/>
        <dbReference type="ChEBI" id="CHEBI:57338"/>
        <dbReference type="ChEBI" id="CHEBI:57692"/>
        <dbReference type="ChEBI" id="CHEBI:58307"/>
        <dbReference type="ChEBI" id="CHEBI:62500"/>
    </reaction>
    <physiologicalReaction direction="left-to-right" evidence="12">
        <dbReference type="Rhea" id="RHEA:44181"/>
    </physiologicalReaction>
</comment>
<reference evidence="14 15" key="1">
    <citation type="submission" date="2020-04" db="EMBL/GenBank/DDBJ databases">
        <authorList>
            <person name="Laetsch R D."/>
            <person name="Stevens L."/>
            <person name="Kumar S."/>
            <person name="Blaxter L. M."/>
        </authorList>
    </citation>
    <scope>NUCLEOTIDE SEQUENCE [LARGE SCALE GENOMIC DNA]</scope>
</reference>
<evidence type="ECO:0000256" key="2">
    <source>
        <dbReference type="ARBA" id="ARBA00022630"/>
    </source>
</evidence>
<comment type="caution">
    <text evidence="14">The sequence shown here is derived from an EMBL/GenBank/DDBJ whole genome shotgun (WGS) entry which is preliminary data.</text>
</comment>
<dbReference type="GO" id="GO:0003995">
    <property type="term" value="F:acyl-CoA dehydrogenase activity"/>
    <property type="evidence" value="ECO:0007669"/>
    <property type="project" value="InterPro"/>
</dbReference>
<comment type="catalytic activity">
    <reaction evidence="7">
        <text>valproyl-CoA + oxidized [electron-transfer flavoprotein] + H(+) = (2E)-2-propylpent-2-enoyl-CoA + reduced [electron-transfer flavoprotein]</text>
        <dbReference type="Rhea" id="RHEA:65344"/>
        <dbReference type="Rhea" id="RHEA-COMP:10685"/>
        <dbReference type="Rhea" id="RHEA-COMP:10686"/>
        <dbReference type="ChEBI" id="CHEBI:15378"/>
        <dbReference type="ChEBI" id="CHEBI:57692"/>
        <dbReference type="ChEBI" id="CHEBI:58307"/>
        <dbReference type="ChEBI" id="CHEBI:156457"/>
        <dbReference type="ChEBI" id="CHEBI:156458"/>
    </reaction>
    <physiologicalReaction direction="left-to-right" evidence="7">
        <dbReference type="Rhea" id="RHEA:65345"/>
    </physiologicalReaction>
</comment>
<evidence type="ECO:0000259" key="13">
    <source>
        <dbReference type="Pfam" id="PF00441"/>
    </source>
</evidence>
<evidence type="ECO:0000256" key="11">
    <source>
        <dbReference type="ARBA" id="ARBA00049552"/>
    </source>
</evidence>
<dbReference type="OrthoDB" id="10262177at2759"/>